<keyword evidence="3" id="KW-1185">Reference proteome</keyword>
<feature type="region of interest" description="Disordered" evidence="1">
    <location>
        <begin position="385"/>
        <end position="407"/>
    </location>
</feature>
<dbReference type="EMBL" id="CAJHUC010000629">
    <property type="protein sequence ID" value="CAD7697223.1"/>
    <property type="molecule type" value="Genomic_DNA"/>
</dbReference>
<comment type="caution">
    <text evidence="2">The sequence shown here is derived from an EMBL/GenBank/DDBJ whole genome shotgun (WGS) entry which is preliminary data.</text>
</comment>
<dbReference type="AlphaFoldDB" id="A0A8S1IQ31"/>
<name>A0A8S1IQ31_9CHLO</name>
<organism evidence="2 3">
    <name type="scientific">Ostreobium quekettii</name>
    <dbReference type="NCBI Taxonomy" id="121088"/>
    <lineage>
        <taxon>Eukaryota</taxon>
        <taxon>Viridiplantae</taxon>
        <taxon>Chlorophyta</taxon>
        <taxon>core chlorophytes</taxon>
        <taxon>Ulvophyceae</taxon>
        <taxon>TCBD clade</taxon>
        <taxon>Bryopsidales</taxon>
        <taxon>Ostreobineae</taxon>
        <taxon>Ostreobiaceae</taxon>
        <taxon>Ostreobium</taxon>
    </lineage>
</organism>
<gene>
    <name evidence="2" type="ORF">OSTQU699_LOCUS2584</name>
</gene>
<reference evidence="2" key="1">
    <citation type="submission" date="2020-12" db="EMBL/GenBank/DDBJ databases">
        <authorList>
            <person name="Iha C."/>
        </authorList>
    </citation>
    <scope>NUCLEOTIDE SEQUENCE</scope>
</reference>
<proteinExistence type="predicted"/>
<evidence type="ECO:0000256" key="1">
    <source>
        <dbReference type="SAM" id="MobiDB-lite"/>
    </source>
</evidence>
<sequence length="431" mass="45259">MSATTPTCADFAAGASCPALELESGEGSMRKSCSTPVLSTLGIGEGRLDVGGGEAEGGLNVYVVARPIEKGGPQMLHSLSKDAKNAIVPLGVCHYMTVFETSDGRLVQFDFGPRGGDVEKGVPVSWMVGADRGDEKKREHGSKSSVGEIRENQLTVLPDAHLFVGRTLLRLTDIRSYNAVQPLHYELHTNDCRHYVNSLVEFTTGVESASVQLVRETFRRRHAGAPALNAKAVEFAQYFTDVQNWGRVKAAGGTTLATLLAAWTGRGLAGRVASTTLAPALRAVSVSKSFGTVLARNPVLGAAAAFAASVPTWADAPIFRETVSLGSAVNKGLMSAAGGWLDWLRMQNAVVDLASASAPGGGGVARGTAAVAMAVTRGAAGLLWRGRPEQPGRRKRGKGGRRLAVASRAATRLGRARRAARVRHPALGSNE</sequence>
<accession>A0A8S1IQ31</accession>
<evidence type="ECO:0000313" key="2">
    <source>
        <dbReference type="EMBL" id="CAD7697223.1"/>
    </source>
</evidence>
<dbReference type="OrthoDB" id="513772at2759"/>
<dbReference type="Proteomes" id="UP000708148">
    <property type="component" value="Unassembled WGS sequence"/>
</dbReference>
<protein>
    <submittedName>
        <fullName evidence="2">Uncharacterized protein</fullName>
    </submittedName>
</protein>
<evidence type="ECO:0000313" key="3">
    <source>
        <dbReference type="Proteomes" id="UP000708148"/>
    </source>
</evidence>